<accession>A0A699W8Q1</accession>
<comment type="caution">
    <text evidence="1">The sequence shown here is derived from an EMBL/GenBank/DDBJ whole genome shotgun (WGS) entry which is preliminary data.</text>
</comment>
<name>A0A699W8Q1_TANCI</name>
<feature type="non-terminal residue" evidence="1">
    <location>
        <position position="16"/>
    </location>
</feature>
<protein>
    <submittedName>
        <fullName evidence="1">Uncharacterized protein</fullName>
    </submittedName>
</protein>
<gene>
    <name evidence="1" type="ORF">Tci_916411</name>
</gene>
<dbReference type="EMBL" id="BKCJ011622503">
    <property type="protein sequence ID" value="GFD44442.1"/>
    <property type="molecule type" value="Genomic_DNA"/>
</dbReference>
<sequence>MCSAQLLSARPAMLHE</sequence>
<organism evidence="1">
    <name type="scientific">Tanacetum cinerariifolium</name>
    <name type="common">Dalmatian daisy</name>
    <name type="synonym">Chrysanthemum cinerariifolium</name>
    <dbReference type="NCBI Taxonomy" id="118510"/>
    <lineage>
        <taxon>Eukaryota</taxon>
        <taxon>Viridiplantae</taxon>
        <taxon>Streptophyta</taxon>
        <taxon>Embryophyta</taxon>
        <taxon>Tracheophyta</taxon>
        <taxon>Spermatophyta</taxon>
        <taxon>Magnoliopsida</taxon>
        <taxon>eudicotyledons</taxon>
        <taxon>Gunneridae</taxon>
        <taxon>Pentapetalae</taxon>
        <taxon>asterids</taxon>
        <taxon>campanulids</taxon>
        <taxon>Asterales</taxon>
        <taxon>Asteraceae</taxon>
        <taxon>Asteroideae</taxon>
        <taxon>Anthemideae</taxon>
        <taxon>Anthemidinae</taxon>
        <taxon>Tanacetum</taxon>
    </lineage>
</organism>
<reference evidence="1" key="1">
    <citation type="journal article" date="2019" name="Sci. Rep.">
        <title>Draft genome of Tanacetum cinerariifolium, the natural source of mosquito coil.</title>
        <authorList>
            <person name="Yamashiro T."/>
            <person name="Shiraishi A."/>
            <person name="Satake H."/>
            <person name="Nakayama K."/>
        </authorList>
    </citation>
    <scope>NUCLEOTIDE SEQUENCE</scope>
</reference>
<proteinExistence type="predicted"/>
<dbReference type="AlphaFoldDB" id="A0A699W8Q1"/>
<evidence type="ECO:0000313" key="1">
    <source>
        <dbReference type="EMBL" id="GFD44442.1"/>
    </source>
</evidence>